<protein>
    <submittedName>
        <fullName evidence="1">VanW family protein</fullName>
    </submittedName>
</protein>
<dbReference type="RefSeq" id="WP_343752424.1">
    <property type="nucleotide sequence ID" value="NZ_BAAADM010000042.1"/>
</dbReference>
<dbReference type="PANTHER" id="PTHR35788:SF1">
    <property type="entry name" value="EXPORTED PROTEIN"/>
    <property type="match status" value="1"/>
</dbReference>
<dbReference type="Pfam" id="PF04294">
    <property type="entry name" value="VanW"/>
    <property type="match status" value="1"/>
</dbReference>
<keyword evidence="2" id="KW-1185">Reference proteome</keyword>
<name>A0ABN0Z9T0_9BACI</name>
<proteinExistence type="predicted"/>
<evidence type="ECO:0000313" key="1">
    <source>
        <dbReference type="EMBL" id="GAA0440597.1"/>
    </source>
</evidence>
<accession>A0ABN0Z9T0</accession>
<dbReference type="Proteomes" id="UP001501459">
    <property type="component" value="Unassembled WGS sequence"/>
</dbReference>
<dbReference type="EMBL" id="BAAADM010000042">
    <property type="protein sequence ID" value="GAA0440597.1"/>
    <property type="molecule type" value="Genomic_DNA"/>
</dbReference>
<comment type="caution">
    <text evidence="1">The sequence shown here is derived from an EMBL/GenBank/DDBJ whole genome shotgun (WGS) entry which is preliminary data.</text>
</comment>
<evidence type="ECO:0000313" key="2">
    <source>
        <dbReference type="Proteomes" id="UP001501459"/>
    </source>
</evidence>
<gene>
    <name evidence="1" type="ORF">GCM10008983_17050</name>
</gene>
<dbReference type="InterPro" id="IPR052913">
    <property type="entry name" value="Glycopeptide_resist_protein"/>
</dbReference>
<dbReference type="InterPro" id="IPR007391">
    <property type="entry name" value="Vancomycin_resist_VanW"/>
</dbReference>
<organism evidence="1 2">
    <name type="scientific">Lentibacillus halophilus</name>
    <dbReference type="NCBI Taxonomy" id="295065"/>
    <lineage>
        <taxon>Bacteria</taxon>
        <taxon>Bacillati</taxon>
        <taxon>Bacillota</taxon>
        <taxon>Bacilli</taxon>
        <taxon>Bacillales</taxon>
        <taxon>Bacillaceae</taxon>
        <taxon>Lentibacillus</taxon>
    </lineage>
</organism>
<sequence>MLTVFLSVLLASTPLSIMHDGQMVDKLVKEDFELTGVDRLFMDDVKLDFQMDVLNKKVYQAPVSAKLDDNGDIISEKPGLALDKTTFRTMFRDYFYYGEPAELTLPTRNVYPRVDSELLADITEQTVGHYRTTFRQTNKKRTRNIELATKAIDNQVIFPNESFSFNETVGKRTKEKGYKRAPVIVKGELAEDIGGGICQVSSTLYNAVDINGISIVERYSHSRSVPYVPPGRDATVSWHGPDFVFKNTTSRPVLIRASAKNGNMAIEILSSESR</sequence>
<reference evidence="1 2" key="1">
    <citation type="journal article" date="2019" name="Int. J. Syst. Evol. Microbiol.">
        <title>The Global Catalogue of Microorganisms (GCM) 10K type strain sequencing project: providing services to taxonomists for standard genome sequencing and annotation.</title>
        <authorList>
            <consortium name="The Broad Institute Genomics Platform"/>
            <consortium name="The Broad Institute Genome Sequencing Center for Infectious Disease"/>
            <person name="Wu L."/>
            <person name="Ma J."/>
        </authorList>
    </citation>
    <scope>NUCLEOTIDE SEQUENCE [LARGE SCALE GENOMIC DNA]</scope>
    <source>
        <strain evidence="1 2">JCM 12149</strain>
    </source>
</reference>
<dbReference type="PANTHER" id="PTHR35788">
    <property type="entry name" value="EXPORTED PROTEIN-RELATED"/>
    <property type="match status" value="1"/>
</dbReference>